<reference evidence="4" key="1">
    <citation type="submission" date="2015-05" db="EMBL/GenBank/DDBJ databases">
        <authorList>
            <person name="Fogelqvist Johan"/>
        </authorList>
    </citation>
    <scope>NUCLEOTIDE SEQUENCE [LARGE SCALE GENOMIC DNA]</scope>
</reference>
<keyword evidence="2" id="KW-0472">Membrane</keyword>
<evidence type="ECO:0000313" key="3">
    <source>
        <dbReference type="EMBL" id="CRK19217.1"/>
    </source>
</evidence>
<feature type="transmembrane region" description="Helical" evidence="2">
    <location>
        <begin position="136"/>
        <end position="163"/>
    </location>
</feature>
<evidence type="ECO:0000256" key="1">
    <source>
        <dbReference type="SAM" id="MobiDB-lite"/>
    </source>
</evidence>
<feature type="transmembrane region" description="Helical" evidence="2">
    <location>
        <begin position="88"/>
        <end position="116"/>
    </location>
</feature>
<dbReference type="EMBL" id="CVQH01010446">
    <property type="protein sequence ID" value="CRK19217.1"/>
    <property type="molecule type" value="Genomic_DNA"/>
</dbReference>
<keyword evidence="2" id="KW-1133">Transmembrane helix</keyword>
<feature type="region of interest" description="Disordered" evidence="1">
    <location>
        <begin position="215"/>
        <end position="286"/>
    </location>
</feature>
<dbReference type="AlphaFoldDB" id="A0A0G4LB01"/>
<feature type="transmembrane region" description="Helical" evidence="2">
    <location>
        <begin position="32"/>
        <end position="53"/>
    </location>
</feature>
<sequence>MADSHVSKYSSQRLAGREHIPAYPRGFIALRIVQLALGLITLGLCAFGAYLWPISGNCLMLFVAVSTLIVTVWLVVAEYSLPRIYNYWAVLALDIFLVVFWLCAFALLASQAAFVFSGTTYCDVYDCYSSEPTGLYFVFAACMAAASAIGGLQFALFVTSLAIHSTALHRHRKAGLHCTPQNLPGTRNTIADEKNTIQAAYQPVHTATVRSAPPYAQQDGMYSSTRQHQQNQPQAHHGQIYSPQQVSTPLSTQHNGVSHVQMNPREQHSPMPLNAHEVAVPQQYRR</sequence>
<dbReference type="Proteomes" id="UP000044602">
    <property type="component" value="Unassembled WGS sequence"/>
</dbReference>
<feature type="transmembrane region" description="Helical" evidence="2">
    <location>
        <begin position="59"/>
        <end position="76"/>
    </location>
</feature>
<keyword evidence="4" id="KW-1185">Reference proteome</keyword>
<organism evidence="3 4">
    <name type="scientific">Verticillium longisporum</name>
    <name type="common">Verticillium dahliae var. longisporum</name>
    <dbReference type="NCBI Taxonomy" id="100787"/>
    <lineage>
        <taxon>Eukaryota</taxon>
        <taxon>Fungi</taxon>
        <taxon>Dikarya</taxon>
        <taxon>Ascomycota</taxon>
        <taxon>Pezizomycotina</taxon>
        <taxon>Sordariomycetes</taxon>
        <taxon>Hypocreomycetidae</taxon>
        <taxon>Glomerellales</taxon>
        <taxon>Plectosphaerellaceae</taxon>
        <taxon>Verticillium</taxon>
    </lineage>
</organism>
<protein>
    <recommendedName>
        <fullName evidence="5">MARVEL domain-containing protein</fullName>
    </recommendedName>
</protein>
<gene>
    <name evidence="3" type="ORF">BN1708_012561</name>
</gene>
<proteinExistence type="predicted"/>
<accession>A0A0G4LB01</accession>
<keyword evidence="2" id="KW-0812">Transmembrane</keyword>
<name>A0A0G4LB01_VERLO</name>
<feature type="compositionally biased region" description="Polar residues" evidence="1">
    <location>
        <begin position="241"/>
        <end position="261"/>
    </location>
</feature>
<evidence type="ECO:0008006" key="5">
    <source>
        <dbReference type="Google" id="ProtNLM"/>
    </source>
</evidence>
<feature type="compositionally biased region" description="Polar residues" evidence="1">
    <location>
        <begin position="220"/>
        <end position="234"/>
    </location>
</feature>
<dbReference type="PANTHER" id="PTHR37451">
    <property type="entry name" value="MARVEL DOMAIN"/>
    <property type="match status" value="1"/>
</dbReference>
<dbReference type="PANTHER" id="PTHR37451:SF4">
    <property type="entry name" value="MARVEL DOMAIN-CONTAINING PROTEIN"/>
    <property type="match status" value="1"/>
</dbReference>
<evidence type="ECO:0000313" key="4">
    <source>
        <dbReference type="Proteomes" id="UP000044602"/>
    </source>
</evidence>
<evidence type="ECO:0000256" key="2">
    <source>
        <dbReference type="SAM" id="Phobius"/>
    </source>
</evidence>
<dbReference type="STRING" id="100787.A0A0G4LB01"/>